<evidence type="ECO:0000256" key="1">
    <source>
        <dbReference type="SAM" id="Phobius"/>
    </source>
</evidence>
<keyword evidence="1" id="KW-1133">Transmembrane helix</keyword>
<feature type="transmembrane region" description="Helical" evidence="1">
    <location>
        <begin position="6"/>
        <end position="23"/>
    </location>
</feature>
<keyword evidence="1" id="KW-0812">Transmembrane</keyword>
<dbReference type="Proteomes" id="UP001152888">
    <property type="component" value="Unassembled WGS sequence"/>
</dbReference>
<keyword evidence="3" id="KW-1185">Reference proteome</keyword>
<protein>
    <submittedName>
        <fullName evidence="2">Uncharacterized protein</fullName>
    </submittedName>
</protein>
<dbReference type="AlphaFoldDB" id="A0A9P0NXC9"/>
<evidence type="ECO:0000313" key="2">
    <source>
        <dbReference type="EMBL" id="CAH1960197.1"/>
    </source>
</evidence>
<gene>
    <name evidence="2" type="ORF">ACAOBT_LOCUS3596</name>
</gene>
<reference evidence="2" key="1">
    <citation type="submission" date="2022-03" db="EMBL/GenBank/DDBJ databases">
        <authorList>
            <person name="Sayadi A."/>
        </authorList>
    </citation>
    <scope>NUCLEOTIDE SEQUENCE</scope>
</reference>
<sequence>MQLTAFIITFTWWGISRLLPLYLTRRRRTFSSCSIELALRRLRCLCTFTFHYDLYFRRSQKDYRFL</sequence>
<keyword evidence="1" id="KW-0472">Membrane</keyword>
<comment type="caution">
    <text evidence="2">The sequence shown here is derived from an EMBL/GenBank/DDBJ whole genome shotgun (WGS) entry which is preliminary data.</text>
</comment>
<proteinExistence type="predicted"/>
<accession>A0A9P0NXC9</accession>
<dbReference type="EMBL" id="CAKOFQ010006687">
    <property type="protein sequence ID" value="CAH1960197.1"/>
    <property type="molecule type" value="Genomic_DNA"/>
</dbReference>
<organism evidence="2 3">
    <name type="scientific">Acanthoscelides obtectus</name>
    <name type="common">Bean weevil</name>
    <name type="synonym">Bruchus obtectus</name>
    <dbReference type="NCBI Taxonomy" id="200917"/>
    <lineage>
        <taxon>Eukaryota</taxon>
        <taxon>Metazoa</taxon>
        <taxon>Ecdysozoa</taxon>
        <taxon>Arthropoda</taxon>
        <taxon>Hexapoda</taxon>
        <taxon>Insecta</taxon>
        <taxon>Pterygota</taxon>
        <taxon>Neoptera</taxon>
        <taxon>Endopterygota</taxon>
        <taxon>Coleoptera</taxon>
        <taxon>Polyphaga</taxon>
        <taxon>Cucujiformia</taxon>
        <taxon>Chrysomeloidea</taxon>
        <taxon>Chrysomelidae</taxon>
        <taxon>Bruchinae</taxon>
        <taxon>Bruchini</taxon>
        <taxon>Acanthoscelides</taxon>
    </lineage>
</organism>
<evidence type="ECO:0000313" key="3">
    <source>
        <dbReference type="Proteomes" id="UP001152888"/>
    </source>
</evidence>
<name>A0A9P0NXC9_ACAOB</name>